<proteinExistence type="predicted"/>
<evidence type="ECO:0000313" key="1">
    <source>
        <dbReference type="Proteomes" id="UP000887565"/>
    </source>
</evidence>
<organism evidence="1 2">
    <name type="scientific">Romanomermis culicivorax</name>
    <name type="common">Nematode worm</name>
    <dbReference type="NCBI Taxonomy" id="13658"/>
    <lineage>
        <taxon>Eukaryota</taxon>
        <taxon>Metazoa</taxon>
        <taxon>Ecdysozoa</taxon>
        <taxon>Nematoda</taxon>
        <taxon>Enoplea</taxon>
        <taxon>Dorylaimia</taxon>
        <taxon>Mermithida</taxon>
        <taxon>Mermithoidea</taxon>
        <taxon>Mermithidae</taxon>
        <taxon>Romanomermis</taxon>
    </lineage>
</organism>
<evidence type="ECO:0000313" key="2">
    <source>
        <dbReference type="WBParaSite" id="nRc.2.0.1.t02124-RA"/>
    </source>
</evidence>
<keyword evidence="1" id="KW-1185">Reference proteome</keyword>
<reference evidence="2" key="1">
    <citation type="submission" date="2022-11" db="UniProtKB">
        <authorList>
            <consortium name="WormBaseParasite"/>
        </authorList>
    </citation>
    <scope>IDENTIFICATION</scope>
</reference>
<name>A0A915HKD2_ROMCU</name>
<dbReference type="Proteomes" id="UP000887565">
    <property type="component" value="Unplaced"/>
</dbReference>
<sequence>MGRCDFMKCQLIEITWIIVAEWLNSGRLLQKFRVTYGLTENCKHVDESPFIKKHFRKTDSFLTELAYGGTCMR</sequence>
<accession>A0A915HKD2</accession>
<dbReference type="WBParaSite" id="nRc.2.0.1.t02124-RA">
    <property type="protein sequence ID" value="nRc.2.0.1.t02124-RA"/>
    <property type="gene ID" value="nRc.2.0.1.g02124"/>
</dbReference>
<protein>
    <submittedName>
        <fullName evidence="2">Uncharacterized protein</fullName>
    </submittedName>
</protein>
<dbReference type="AlphaFoldDB" id="A0A915HKD2"/>